<dbReference type="Proteomes" id="UP001139494">
    <property type="component" value="Unassembled WGS sequence"/>
</dbReference>
<evidence type="ECO:0000313" key="4">
    <source>
        <dbReference type="EMBL" id="MCQ4332370.1"/>
    </source>
</evidence>
<reference evidence="4" key="1">
    <citation type="journal article" date="2023" name="Front. Microbiol.">
        <title>Genomic-based phylogenetic and metabolic analyses of the genus Natronomonas, and description of Natronomonas aquatica sp. nov.</title>
        <authorList>
            <person name="Garcia-Roldan A."/>
            <person name="Duran-Viseras A."/>
            <person name="de la Haba R.R."/>
            <person name="Corral P."/>
            <person name="Sanchez-Porro C."/>
            <person name="Ventosa A."/>
        </authorList>
    </citation>
    <scope>NUCLEOTIDE SEQUENCE</scope>
    <source>
        <strain evidence="4">F2-12</strain>
    </source>
</reference>
<feature type="domain" description="Nucleotidyl transferase" evidence="3">
    <location>
        <begin position="3"/>
        <end position="215"/>
    </location>
</feature>
<comment type="caution">
    <text evidence="4">The sequence shown here is derived from an EMBL/GenBank/DDBJ whole genome shotgun (WGS) entry which is preliminary data.</text>
</comment>
<accession>A0A9R1CR51</accession>
<sequence>MQAIVPAAGRGSRLRPATDDHPKALVEVAGRPLLSYVFDSLAPCASEYVVVVGYLGDRIHERFGSVYEGTPITYVEQPSREGLADAVGRTEPIVEDDFLQLNGDNVLRGNVVEVIETHSERNADATLLVERVSRERARRGGVLSIEDGTLAGIVEKPDDPPTRLSTTGCFAFSPRIFGAIEAIEPSERGEYDLPDAIGYLLDHGGRIETVRLDGWRVNVNTETDIARAERRLSGESTNG</sequence>
<organism evidence="4 5">
    <name type="scientific">Natronomonas aquatica</name>
    <dbReference type="NCBI Taxonomy" id="2841590"/>
    <lineage>
        <taxon>Archaea</taxon>
        <taxon>Methanobacteriati</taxon>
        <taxon>Methanobacteriota</taxon>
        <taxon>Stenosarchaea group</taxon>
        <taxon>Halobacteria</taxon>
        <taxon>Halobacteriales</taxon>
        <taxon>Natronomonadaceae</taxon>
        <taxon>Natronomonas</taxon>
    </lineage>
</organism>
<protein>
    <submittedName>
        <fullName evidence="4">Nucleotidyltransferase family protein</fullName>
    </submittedName>
</protein>
<dbReference type="GO" id="GO:0016779">
    <property type="term" value="F:nucleotidyltransferase activity"/>
    <property type="evidence" value="ECO:0007669"/>
    <property type="project" value="UniProtKB-KW"/>
</dbReference>
<dbReference type="Pfam" id="PF00483">
    <property type="entry name" value="NTP_transferase"/>
    <property type="match status" value="1"/>
</dbReference>
<dbReference type="SUPFAM" id="SSF53448">
    <property type="entry name" value="Nucleotide-diphospho-sugar transferases"/>
    <property type="match status" value="1"/>
</dbReference>
<dbReference type="AlphaFoldDB" id="A0A9R1CR51"/>
<dbReference type="RefSeq" id="WP_256028293.1">
    <property type="nucleotide sequence ID" value="NZ_JAHLKM010000002.1"/>
</dbReference>
<dbReference type="InterPro" id="IPR050065">
    <property type="entry name" value="GlmU-like"/>
</dbReference>
<dbReference type="Gene3D" id="3.90.550.10">
    <property type="entry name" value="Spore Coat Polysaccharide Biosynthesis Protein SpsA, Chain A"/>
    <property type="match status" value="1"/>
</dbReference>
<evidence type="ECO:0000313" key="5">
    <source>
        <dbReference type="Proteomes" id="UP001139494"/>
    </source>
</evidence>
<proteinExistence type="predicted"/>
<keyword evidence="1" id="KW-0808">Transferase</keyword>
<keyword evidence="5" id="KW-1185">Reference proteome</keyword>
<dbReference type="InterPro" id="IPR005835">
    <property type="entry name" value="NTP_transferase_dom"/>
</dbReference>
<gene>
    <name evidence="4" type="ORF">KM295_02485</name>
</gene>
<dbReference type="PANTHER" id="PTHR43584:SF8">
    <property type="entry name" value="N-ACETYLMURAMATE ALPHA-1-PHOSPHATE URIDYLYLTRANSFERASE"/>
    <property type="match status" value="1"/>
</dbReference>
<dbReference type="EMBL" id="JAHLKM010000002">
    <property type="protein sequence ID" value="MCQ4332370.1"/>
    <property type="molecule type" value="Genomic_DNA"/>
</dbReference>
<dbReference type="PANTHER" id="PTHR43584">
    <property type="entry name" value="NUCLEOTIDYL TRANSFERASE"/>
    <property type="match status" value="1"/>
</dbReference>
<name>A0A9R1CR51_9EURY</name>
<dbReference type="CDD" id="cd04181">
    <property type="entry name" value="NTP_transferase"/>
    <property type="match status" value="1"/>
</dbReference>
<keyword evidence="2" id="KW-0548">Nucleotidyltransferase</keyword>
<evidence type="ECO:0000259" key="3">
    <source>
        <dbReference type="Pfam" id="PF00483"/>
    </source>
</evidence>
<evidence type="ECO:0000256" key="2">
    <source>
        <dbReference type="ARBA" id="ARBA00022695"/>
    </source>
</evidence>
<evidence type="ECO:0000256" key="1">
    <source>
        <dbReference type="ARBA" id="ARBA00022679"/>
    </source>
</evidence>
<dbReference type="InterPro" id="IPR029044">
    <property type="entry name" value="Nucleotide-diphossugar_trans"/>
</dbReference>